<evidence type="ECO:0000313" key="3">
    <source>
        <dbReference type="Proteomes" id="UP000292282"/>
    </source>
</evidence>
<feature type="compositionally biased region" description="Basic and acidic residues" evidence="1">
    <location>
        <begin position="404"/>
        <end position="437"/>
    </location>
</feature>
<feature type="compositionally biased region" description="Low complexity" evidence="1">
    <location>
        <begin position="438"/>
        <end position="450"/>
    </location>
</feature>
<feature type="compositionally biased region" description="Basic and acidic residues" evidence="1">
    <location>
        <begin position="364"/>
        <end position="375"/>
    </location>
</feature>
<evidence type="ECO:0000313" key="2">
    <source>
        <dbReference type="EMBL" id="TBU20328.1"/>
    </source>
</evidence>
<name>A0A4Q9M2U0_9MICR</name>
<evidence type="ECO:0000256" key="1">
    <source>
        <dbReference type="SAM" id="MobiDB-lite"/>
    </source>
</evidence>
<keyword evidence="3" id="KW-1185">Reference proteome</keyword>
<dbReference type="AlphaFoldDB" id="A0A4Q9M2U0"/>
<dbReference type="Proteomes" id="UP000292282">
    <property type="component" value="Unassembled WGS sequence"/>
</dbReference>
<comment type="caution">
    <text evidence="2">The sequence shown here is derived from an EMBL/GenBank/DDBJ whole genome shotgun (WGS) entry which is preliminary data.</text>
</comment>
<dbReference type="EMBL" id="PITK01000088">
    <property type="protein sequence ID" value="TBU20328.1"/>
    <property type="molecule type" value="Genomic_DNA"/>
</dbReference>
<accession>A0A4Q9M2U0</accession>
<proteinExistence type="predicted"/>
<organism evidence="2 3">
    <name type="scientific">Hamiltosporidium tvaerminnensis</name>
    <dbReference type="NCBI Taxonomy" id="1176355"/>
    <lineage>
        <taxon>Eukaryota</taxon>
        <taxon>Fungi</taxon>
        <taxon>Fungi incertae sedis</taxon>
        <taxon>Microsporidia</taxon>
        <taxon>Dubosqiidae</taxon>
        <taxon>Hamiltosporidium</taxon>
    </lineage>
</organism>
<sequence length="544" mass="62115">MKTSFKKNVSDSLRYEAEDCYIQDRNVFWGQMFGKTLDHLATRCEKRLSYGYTGQHSEVDRYLYLLLLNRYKFNLQKELGNRNNRAGIFILDKKKNKITLIEVGITSQDPPQIVETVKLRKYDLLANYMGLIYKFSVKTIPCVMTWKVIVIKTIGHTPKNCKYPSIAPMGVVERADMLEKPKILLKQGIKKVDVVKYEPTLNLNEESNLEEEKIVVKKIENSHVYKDIQHNTQMLLLYIIIVSSINIHDFLDKKVIEGSVVPNNIDNVYINKVDNNMYNVTVGGVRICQKKSKTKPLADCLQGENVKLTWYIKPKKDGFAFKGDYILWPLDIRRMCITRDGNTLTLEKCRKDYKNQIFHIELQTDGKKPSNDLKKKEKKPSSSSSSSDSDENKKKGGHPSSSKPSHEDKKEPEIYDPQDPKDPSYIEAHKPTPDTPKDPTNPQQPNTPTDPSHPQPKPDVLKDPEHSPPIITKDGDRVDLSGIKSPSGKKCVRKVINNCKESKPGSGKPHISYKAISKPSNTYQHSSYSGSYPSGYSYSHYYHG</sequence>
<protein>
    <submittedName>
        <fullName evidence="2">Uncharacterized protein</fullName>
    </submittedName>
</protein>
<dbReference type="VEuPathDB" id="MicrosporidiaDB:CWI38_0088p0030"/>
<gene>
    <name evidence="2" type="ORF">CWI38_0088p0030</name>
</gene>
<feature type="region of interest" description="Disordered" evidence="1">
    <location>
        <begin position="364"/>
        <end position="489"/>
    </location>
</feature>
<reference evidence="2 3" key="1">
    <citation type="submission" date="2017-12" db="EMBL/GenBank/DDBJ databases">
        <authorList>
            <person name="Pombert J.-F."/>
            <person name="Haag K.L."/>
            <person name="Ebert D."/>
        </authorList>
    </citation>
    <scope>NUCLEOTIDE SEQUENCE [LARGE SCALE GENOMIC DNA]</scope>
    <source>
        <strain evidence="2">IL-G-3</strain>
    </source>
</reference>